<feature type="compositionally biased region" description="Basic and acidic residues" evidence="1">
    <location>
        <begin position="174"/>
        <end position="198"/>
    </location>
</feature>
<protein>
    <submittedName>
        <fullName evidence="2">Uncharacterized protein</fullName>
    </submittedName>
</protein>
<dbReference type="HOGENOM" id="CLU_1378398_0_0_1"/>
<evidence type="ECO:0000256" key="1">
    <source>
        <dbReference type="SAM" id="MobiDB-lite"/>
    </source>
</evidence>
<reference evidence="2 3" key="1">
    <citation type="journal article" date="2012" name="BMC Genomics">
        <title>Sequencing the genome of Marssonina brunnea reveals fungus-poplar co-evolution.</title>
        <authorList>
            <person name="Zhu S."/>
            <person name="Cao Y.-Z."/>
            <person name="Jiang C."/>
            <person name="Tan B.-Y."/>
            <person name="Wang Z."/>
            <person name="Feng S."/>
            <person name="Zhang L."/>
            <person name="Su X.-H."/>
            <person name="Brejova B."/>
            <person name="Vinar T."/>
            <person name="Xu M."/>
            <person name="Wang M.-X."/>
            <person name="Zhang S.-G."/>
            <person name="Huang M.-R."/>
            <person name="Wu R."/>
            <person name="Zhou Y."/>
        </authorList>
    </citation>
    <scope>NUCLEOTIDE SEQUENCE [LARGE SCALE GENOMIC DNA]</scope>
    <source>
        <strain evidence="2 3">MB_m1</strain>
    </source>
</reference>
<evidence type="ECO:0000313" key="3">
    <source>
        <dbReference type="Proteomes" id="UP000006753"/>
    </source>
</evidence>
<feature type="region of interest" description="Disordered" evidence="1">
    <location>
        <begin position="170"/>
        <end position="198"/>
    </location>
</feature>
<feature type="region of interest" description="Disordered" evidence="1">
    <location>
        <begin position="1"/>
        <end position="44"/>
    </location>
</feature>
<dbReference type="AlphaFoldDB" id="K1WL53"/>
<dbReference type="EMBL" id="JH921449">
    <property type="protein sequence ID" value="EKD13566.1"/>
    <property type="molecule type" value="Genomic_DNA"/>
</dbReference>
<proteinExistence type="predicted"/>
<accession>K1WL53</accession>
<sequence>MQSTDPQGGESSRQRATGIQAPRISAIHTEPSLRSPIEPREPSTRATLEELDEDVSDLGFDLDSLPSTVSKAGKPYKSEVDSRRLLGYKDHVKGVAREESRAAVATAPLRGSPHCKLLEPSFEEAVSGLLDDGLDNLLLAFKGRDRYIALHRIALHHIASHYITLCHAEGGEGGMRHDRKRDQGRGSDRDRGRDRGVT</sequence>
<name>K1WL53_MARBU</name>
<keyword evidence="3" id="KW-1185">Reference proteome</keyword>
<evidence type="ECO:0000313" key="2">
    <source>
        <dbReference type="EMBL" id="EKD13566.1"/>
    </source>
</evidence>
<dbReference type="Proteomes" id="UP000006753">
    <property type="component" value="Unassembled WGS sequence"/>
</dbReference>
<dbReference type="InParanoid" id="K1WL53"/>
<organism evidence="2 3">
    <name type="scientific">Marssonina brunnea f. sp. multigermtubi (strain MB_m1)</name>
    <name type="common">Marssonina leaf spot fungus</name>
    <dbReference type="NCBI Taxonomy" id="1072389"/>
    <lineage>
        <taxon>Eukaryota</taxon>
        <taxon>Fungi</taxon>
        <taxon>Dikarya</taxon>
        <taxon>Ascomycota</taxon>
        <taxon>Pezizomycotina</taxon>
        <taxon>Leotiomycetes</taxon>
        <taxon>Helotiales</taxon>
        <taxon>Drepanopezizaceae</taxon>
        <taxon>Drepanopeziza</taxon>
    </lineage>
</organism>
<gene>
    <name evidence="2" type="ORF">MBM_08284</name>
</gene>
<dbReference type="KEGG" id="mbe:MBM_08284"/>
<feature type="compositionally biased region" description="Polar residues" evidence="1">
    <location>
        <begin position="1"/>
        <end position="17"/>
    </location>
</feature>